<feature type="region of interest" description="Disordered" evidence="1">
    <location>
        <begin position="75"/>
        <end position="146"/>
    </location>
</feature>
<feature type="region of interest" description="Disordered" evidence="1">
    <location>
        <begin position="196"/>
        <end position="220"/>
    </location>
</feature>
<keyword evidence="4" id="KW-1185">Reference proteome</keyword>
<evidence type="ECO:0000259" key="2">
    <source>
        <dbReference type="Pfam" id="PF21841"/>
    </source>
</evidence>
<feature type="domain" description="DUF6900" evidence="2">
    <location>
        <begin position="149"/>
        <end position="198"/>
    </location>
</feature>
<proteinExistence type="predicted"/>
<dbReference type="EMBL" id="BAAFGK010000004">
    <property type="protein sequence ID" value="GAB0057931.1"/>
    <property type="molecule type" value="Genomic_DNA"/>
</dbReference>
<comment type="caution">
    <text evidence="3">The sequence shown here is derived from an EMBL/GenBank/DDBJ whole genome shotgun (WGS) entry which is preliminary data.</text>
</comment>
<gene>
    <name evidence="3" type="ORF">SIID45300_02265</name>
</gene>
<reference evidence="3 4" key="1">
    <citation type="submission" date="2024-09" db="EMBL/GenBank/DDBJ databases">
        <title>Draft genome sequence of Candidatus Magnetaquicoccaceae bacterium FCR-1.</title>
        <authorList>
            <person name="Shimoshige H."/>
            <person name="Shimamura S."/>
            <person name="Taoka A."/>
            <person name="Kobayashi H."/>
            <person name="Maekawa T."/>
        </authorList>
    </citation>
    <scope>NUCLEOTIDE SEQUENCE [LARGE SCALE GENOMIC DNA]</scope>
    <source>
        <strain evidence="3 4">FCR-1</strain>
    </source>
</reference>
<dbReference type="Proteomes" id="UP001628193">
    <property type="component" value="Unassembled WGS sequence"/>
</dbReference>
<sequence>MNELTTTQRTVLEAAINHLNGSIHPLPGNLKGEAARKVIKSLLKKDLIEEDGPETWRITETGFLALGLRMEQAENTDANDQPVATEPPAIEIDDDTPEAQDSDGAEAQDSADGAEAHDADDDAEVNDDAEADDDGEAEAIETRSERSPLDQLFERIALDHMFVDTLETQNSSGLDFHNVSVWGIRSALEAAYEAGVQSHKNPVKTRRQPGAPRQPRTDSKQAKVIALMQRPEGATLAQIAEATGWMSHTIRAFISTTKKKGMEIATNHVQTVGPNKQGTPGSTTTYFINP</sequence>
<dbReference type="Pfam" id="PF21841">
    <property type="entry name" value="DUF6900"/>
    <property type="match status" value="1"/>
</dbReference>
<protein>
    <recommendedName>
        <fullName evidence="2">DUF6900 domain-containing protein</fullName>
    </recommendedName>
</protein>
<feature type="compositionally biased region" description="Acidic residues" evidence="1">
    <location>
        <begin position="118"/>
        <end position="139"/>
    </location>
</feature>
<dbReference type="Pfam" id="PF11994">
    <property type="entry name" value="DUF3489"/>
    <property type="match status" value="1"/>
</dbReference>
<organism evidence="3 4">
    <name type="scientific">Candidatus Magnetaquiglobus chichijimensis</name>
    <dbReference type="NCBI Taxonomy" id="3141448"/>
    <lineage>
        <taxon>Bacteria</taxon>
        <taxon>Pseudomonadati</taxon>
        <taxon>Pseudomonadota</taxon>
        <taxon>Magnetococcia</taxon>
        <taxon>Magnetococcales</taxon>
        <taxon>Candidatus Magnetaquicoccaceae</taxon>
        <taxon>Candidatus Magnetaquiglobus</taxon>
    </lineage>
</organism>
<feature type="compositionally biased region" description="Acidic residues" evidence="1">
    <location>
        <begin position="91"/>
        <end position="106"/>
    </location>
</feature>
<name>A0ABQ0CAL3_9PROT</name>
<dbReference type="RefSeq" id="WP_420905616.1">
    <property type="nucleotide sequence ID" value="NZ_BAAFGK010000004.1"/>
</dbReference>
<dbReference type="InterPro" id="IPR054195">
    <property type="entry name" value="DUF6900"/>
</dbReference>
<evidence type="ECO:0000313" key="4">
    <source>
        <dbReference type="Proteomes" id="UP001628193"/>
    </source>
</evidence>
<dbReference type="InterPro" id="IPR021880">
    <property type="entry name" value="DUF3489"/>
</dbReference>
<accession>A0ABQ0CAL3</accession>
<evidence type="ECO:0000313" key="3">
    <source>
        <dbReference type="EMBL" id="GAB0057931.1"/>
    </source>
</evidence>
<evidence type="ECO:0000256" key="1">
    <source>
        <dbReference type="SAM" id="MobiDB-lite"/>
    </source>
</evidence>